<name>A0A1I4B723_9PROT</name>
<evidence type="ECO:0000313" key="2">
    <source>
        <dbReference type="Proteomes" id="UP000199533"/>
    </source>
</evidence>
<gene>
    <name evidence="1" type="ORF">SAMN05216302_101174</name>
</gene>
<accession>A0A1I4B723</accession>
<dbReference type="EMBL" id="FOSP01000011">
    <property type="protein sequence ID" value="SFK64722.1"/>
    <property type="molecule type" value="Genomic_DNA"/>
</dbReference>
<organism evidence="1 2">
    <name type="scientific">Nitrosomonas aestuarii</name>
    <dbReference type="NCBI Taxonomy" id="52441"/>
    <lineage>
        <taxon>Bacteria</taxon>
        <taxon>Pseudomonadati</taxon>
        <taxon>Pseudomonadota</taxon>
        <taxon>Betaproteobacteria</taxon>
        <taxon>Nitrosomonadales</taxon>
        <taxon>Nitrosomonadaceae</taxon>
        <taxon>Nitrosomonas</taxon>
    </lineage>
</organism>
<reference evidence="2" key="1">
    <citation type="submission" date="2016-10" db="EMBL/GenBank/DDBJ databases">
        <authorList>
            <person name="Varghese N."/>
            <person name="Submissions S."/>
        </authorList>
    </citation>
    <scope>NUCLEOTIDE SEQUENCE [LARGE SCALE GENOMIC DNA]</scope>
    <source>
        <strain evidence="2">Nm69</strain>
    </source>
</reference>
<evidence type="ECO:0000313" key="1">
    <source>
        <dbReference type="EMBL" id="SFK64722.1"/>
    </source>
</evidence>
<proteinExistence type="predicted"/>
<dbReference type="Proteomes" id="UP000199533">
    <property type="component" value="Unassembled WGS sequence"/>
</dbReference>
<protein>
    <submittedName>
        <fullName evidence="1">Uncharacterized protein</fullName>
    </submittedName>
</protein>
<dbReference type="AlphaFoldDB" id="A0A1I4B723"/>
<sequence>MASVNKVFTIRRDLLLNQERSLELAQNWKKNKSNLELQDERKQFNY</sequence>
<keyword evidence="2" id="KW-1185">Reference proteome</keyword>
<dbReference type="STRING" id="52441.SAMN05216302_101174"/>